<organism evidence="3 4">
    <name type="scientific">Centaurea solstitialis</name>
    <name type="common">yellow star-thistle</name>
    <dbReference type="NCBI Taxonomy" id="347529"/>
    <lineage>
        <taxon>Eukaryota</taxon>
        <taxon>Viridiplantae</taxon>
        <taxon>Streptophyta</taxon>
        <taxon>Embryophyta</taxon>
        <taxon>Tracheophyta</taxon>
        <taxon>Spermatophyta</taxon>
        <taxon>Magnoliopsida</taxon>
        <taxon>eudicotyledons</taxon>
        <taxon>Gunneridae</taxon>
        <taxon>Pentapetalae</taxon>
        <taxon>asterids</taxon>
        <taxon>campanulids</taxon>
        <taxon>Asterales</taxon>
        <taxon>Asteraceae</taxon>
        <taxon>Carduoideae</taxon>
        <taxon>Cardueae</taxon>
        <taxon>Centaureinae</taxon>
        <taxon>Centaurea</taxon>
    </lineage>
</organism>
<dbReference type="Gene3D" id="3.30.420.10">
    <property type="entry name" value="Ribonuclease H-like superfamily/Ribonuclease H"/>
    <property type="match status" value="1"/>
</dbReference>
<dbReference type="PROSITE" id="PS50994">
    <property type="entry name" value="INTEGRASE"/>
    <property type="match status" value="1"/>
</dbReference>
<dbReference type="EMBL" id="JARYMX010000005">
    <property type="protein sequence ID" value="KAJ9547218.1"/>
    <property type="molecule type" value="Genomic_DNA"/>
</dbReference>
<dbReference type="PANTHER" id="PTHR35046:SF26">
    <property type="entry name" value="RNA-DIRECTED DNA POLYMERASE"/>
    <property type="match status" value="1"/>
</dbReference>
<feature type="domain" description="Integrase catalytic" evidence="2">
    <location>
        <begin position="1"/>
        <end position="143"/>
    </location>
</feature>
<dbReference type="AlphaFoldDB" id="A0AA38SYK8"/>
<evidence type="ECO:0000313" key="3">
    <source>
        <dbReference type="EMBL" id="KAJ9547218.1"/>
    </source>
</evidence>
<comment type="caution">
    <text evidence="3">The sequence shown here is derived from an EMBL/GenBank/DDBJ whole genome shotgun (WGS) entry which is preliminary data.</text>
</comment>
<dbReference type="InterPro" id="IPR012337">
    <property type="entry name" value="RNaseH-like_sf"/>
</dbReference>
<proteinExistence type="predicted"/>
<dbReference type="InterPro" id="IPR005162">
    <property type="entry name" value="Retrotrans_gag_dom"/>
</dbReference>
<evidence type="ECO:0000313" key="4">
    <source>
        <dbReference type="Proteomes" id="UP001172457"/>
    </source>
</evidence>
<dbReference type="InterPro" id="IPR056924">
    <property type="entry name" value="SH3_Tf2-1"/>
</dbReference>
<dbReference type="PANTHER" id="PTHR35046">
    <property type="entry name" value="ZINC KNUCKLE (CCHC-TYPE) FAMILY PROTEIN"/>
    <property type="match status" value="1"/>
</dbReference>
<evidence type="ECO:0000259" key="2">
    <source>
        <dbReference type="PROSITE" id="PS50994"/>
    </source>
</evidence>
<sequence>MVVVDRFSKMAHFVACHTTFDAVQIATLYFKKIVRLHGIPKTIVSDRDVKFLSHFWLTLWRKLGTKLNFSTSSHPQTDGQNEITNRTLGSLLSALITTNLKHWEDLLPRAEFAYNRASSMTTGISLFMAVYGVNPTTPLDLTALDTSTKFSKEASDVAVDIKSIYQRIHAKITSSNELLKYRWDKRRIHVLFKPNDLVWLHFRKERFPSKNRSKLSHRSDGPFKNLTKVNDNAYEIEVLGSSSATATINVVDLQPHYNPDEPLPSLRSNFFEEEEDDRQMPAQAQQNGEDSTSGGSINKGGTRNWHPNDIKVDIPEYDGRLYPDEFVEWLRIVERIFDYKQTTGENKVKIVALKLRKYASTWWLNTCLKRERAGKEKIRTWPKMKAKMKQKFLPTYYVQQSFSQLHSLKQGTGTVEEYSREFGYLLMKCDVPEDDHQTLV</sequence>
<accession>A0AA38SYK8</accession>
<dbReference type="GO" id="GO:0015074">
    <property type="term" value="P:DNA integration"/>
    <property type="evidence" value="ECO:0007669"/>
    <property type="project" value="InterPro"/>
</dbReference>
<dbReference type="Pfam" id="PF24626">
    <property type="entry name" value="SH3_Tf2-1"/>
    <property type="match status" value="1"/>
</dbReference>
<dbReference type="InterPro" id="IPR036397">
    <property type="entry name" value="RNaseH_sf"/>
</dbReference>
<dbReference type="InterPro" id="IPR001584">
    <property type="entry name" value="Integrase_cat-core"/>
</dbReference>
<feature type="compositionally biased region" description="Polar residues" evidence="1">
    <location>
        <begin position="282"/>
        <end position="301"/>
    </location>
</feature>
<feature type="region of interest" description="Disordered" evidence="1">
    <location>
        <begin position="274"/>
        <end position="309"/>
    </location>
</feature>
<evidence type="ECO:0000256" key="1">
    <source>
        <dbReference type="SAM" id="MobiDB-lite"/>
    </source>
</evidence>
<gene>
    <name evidence="3" type="ORF">OSB04_019761</name>
</gene>
<dbReference type="SUPFAM" id="SSF53098">
    <property type="entry name" value="Ribonuclease H-like"/>
    <property type="match status" value="1"/>
</dbReference>
<dbReference type="GO" id="GO:0003676">
    <property type="term" value="F:nucleic acid binding"/>
    <property type="evidence" value="ECO:0007669"/>
    <property type="project" value="InterPro"/>
</dbReference>
<dbReference type="Proteomes" id="UP001172457">
    <property type="component" value="Chromosome 5"/>
</dbReference>
<keyword evidence="4" id="KW-1185">Reference proteome</keyword>
<reference evidence="3" key="1">
    <citation type="submission" date="2023-03" db="EMBL/GenBank/DDBJ databases">
        <title>Chromosome-scale reference genome and RAD-based genetic map of yellow starthistle (Centaurea solstitialis) reveal putative structural variation and QTLs associated with invader traits.</title>
        <authorList>
            <person name="Reatini B."/>
            <person name="Cang F.A."/>
            <person name="Jiang Q."/>
            <person name="Mckibben M.T.W."/>
            <person name="Barker M.S."/>
            <person name="Rieseberg L.H."/>
            <person name="Dlugosch K.M."/>
        </authorList>
    </citation>
    <scope>NUCLEOTIDE SEQUENCE</scope>
    <source>
        <strain evidence="3">CAN-66</strain>
        <tissue evidence="3">Leaf</tissue>
    </source>
</reference>
<protein>
    <recommendedName>
        <fullName evidence="2">Integrase catalytic domain-containing protein</fullName>
    </recommendedName>
</protein>
<dbReference type="Pfam" id="PF03732">
    <property type="entry name" value="Retrotrans_gag"/>
    <property type="match status" value="1"/>
</dbReference>
<name>A0AA38SYK8_9ASTR</name>